<dbReference type="Gene3D" id="1.10.4020.10">
    <property type="entry name" value="DNA breaking-rejoining enzymes"/>
    <property type="match status" value="1"/>
</dbReference>
<dbReference type="CDD" id="cd07936">
    <property type="entry name" value="SCAN"/>
    <property type="match status" value="1"/>
</dbReference>
<organism evidence="5 6">
    <name type="scientific">Coilia grayii</name>
    <name type="common">Gray's grenadier anchovy</name>
    <dbReference type="NCBI Taxonomy" id="363190"/>
    <lineage>
        <taxon>Eukaryota</taxon>
        <taxon>Metazoa</taxon>
        <taxon>Chordata</taxon>
        <taxon>Craniata</taxon>
        <taxon>Vertebrata</taxon>
        <taxon>Euteleostomi</taxon>
        <taxon>Actinopterygii</taxon>
        <taxon>Neopterygii</taxon>
        <taxon>Teleostei</taxon>
        <taxon>Clupei</taxon>
        <taxon>Clupeiformes</taxon>
        <taxon>Clupeoidei</taxon>
        <taxon>Engraulidae</taxon>
        <taxon>Coilinae</taxon>
        <taxon>Coilia</taxon>
    </lineage>
</organism>
<sequence length="404" mass="46119">MDPESNLDYDELKEAILKKFEINAETYRSQFRPLETRLDETPKELYVRLKDLFCKWVKYNQCSKEVLMETMVLEQYLQVLYPEVRTWVKEHNPSTAAEAALLVENFVAAHKGPRRYRYAGVLDRQPRGKSDGAGRRAGSDATPSYSRNTPPLPPGSAKPQGILCFNCGREGRTSPACRLRKPKHFHLCYVPNPTIPFKTHRQSASAREEHQHDLYNVLPEGLFTQRPGWTEHQVALKDDHTVRQPSYRVPERLLPVLKEELDIMLQLGVIQPSFGEWSSPIILVPKKDGGLRFCLDFRKVPLPESSKEPAFRTLFGHFQFTVLPFGLHGAPASFQRLMDRVLRGTEGFAAADLDDTIIYSATWEEHLHHLQQVLSLVKEAGLTIHPDKCALAREETSYLGYVLG</sequence>
<dbReference type="Pfam" id="PF02023">
    <property type="entry name" value="SCAN"/>
    <property type="match status" value="1"/>
</dbReference>
<dbReference type="PANTHER" id="PTHR24559">
    <property type="entry name" value="TRANSPOSON TY3-I GAG-POL POLYPROTEIN"/>
    <property type="match status" value="1"/>
</dbReference>
<proteinExistence type="inferred from homology"/>
<evidence type="ECO:0000259" key="4">
    <source>
        <dbReference type="PROSITE" id="PS50804"/>
    </source>
</evidence>
<reference evidence="5 6" key="1">
    <citation type="submission" date="2024-09" db="EMBL/GenBank/DDBJ databases">
        <title>A chromosome-level genome assembly of Gray's grenadier anchovy, Coilia grayii.</title>
        <authorList>
            <person name="Fu Z."/>
        </authorList>
    </citation>
    <scope>NUCLEOTIDE SEQUENCE [LARGE SCALE GENOMIC DNA]</scope>
    <source>
        <strain evidence="5">G4</strain>
        <tissue evidence="5">Muscle</tissue>
    </source>
</reference>
<name>A0ABD1K987_9TELE</name>
<evidence type="ECO:0000256" key="2">
    <source>
        <dbReference type="ARBA" id="ARBA00012180"/>
    </source>
</evidence>
<dbReference type="CDD" id="cd01647">
    <property type="entry name" value="RT_LTR"/>
    <property type="match status" value="1"/>
</dbReference>
<dbReference type="SUPFAM" id="SSF56672">
    <property type="entry name" value="DNA/RNA polymerases"/>
    <property type="match status" value="1"/>
</dbReference>
<evidence type="ECO:0000256" key="3">
    <source>
        <dbReference type="SAM" id="MobiDB-lite"/>
    </source>
</evidence>
<dbReference type="InterPro" id="IPR053134">
    <property type="entry name" value="RNA-dir_DNA_polymerase"/>
</dbReference>
<dbReference type="InterPro" id="IPR000477">
    <property type="entry name" value="RT_dom"/>
</dbReference>
<dbReference type="InterPro" id="IPR043502">
    <property type="entry name" value="DNA/RNA_pol_sf"/>
</dbReference>
<gene>
    <name evidence="5" type="ORF">ACEWY4_007759</name>
</gene>
<dbReference type="SUPFAM" id="SSF47353">
    <property type="entry name" value="Retrovirus capsid dimerization domain-like"/>
    <property type="match status" value="1"/>
</dbReference>
<protein>
    <recommendedName>
        <fullName evidence="2">ribonuclease H</fullName>
        <ecNumber evidence="2">3.1.26.4</ecNumber>
    </recommendedName>
</protein>
<dbReference type="InterPro" id="IPR038269">
    <property type="entry name" value="SCAN_sf"/>
</dbReference>
<dbReference type="PANTHER" id="PTHR24559:SF454">
    <property type="entry name" value="RIBONUCLEASE H"/>
    <property type="match status" value="1"/>
</dbReference>
<dbReference type="Pfam" id="PF00078">
    <property type="entry name" value="RVT_1"/>
    <property type="match status" value="1"/>
</dbReference>
<dbReference type="EMBL" id="JBHFQA010000007">
    <property type="protein sequence ID" value="KAL2095611.1"/>
    <property type="molecule type" value="Genomic_DNA"/>
</dbReference>
<dbReference type="Gene3D" id="3.10.10.10">
    <property type="entry name" value="HIV Type 1 Reverse Transcriptase, subunit A, domain 1"/>
    <property type="match status" value="2"/>
</dbReference>
<feature type="region of interest" description="Disordered" evidence="3">
    <location>
        <begin position="118"/>
        <end position="157"/>
    </location>
</feature>
<dbReference type="EC" id="3.1.26.4" evidence="2"/>
<evidence type="ECO:0000313" key="6">
    <source>
        <dbReference type="Proteomes" id="UP001591681"/>
    </source>
</evidence>
<dbReference type="FunFam" id="3.30.70.270:FF:000003">
    <property type="entry name" value="Transposon Ty3-G Gag-Pol polyprotein"/>
    <property type="match status" value="1"/>
</dbReference>
<feature type="compositionally biased region" description="Basic and acidic residues" evidence="3">
    <location>
        <begin position="124"/>
        <end position="138"/>
    </location>
</feature>
<dbReference type="InterPro" id="IPR003309">
    <property type="entry name" value="SCAN_dom"/>
</dbReference>
<dbReference type="PROSITE" id="PS50804">
    <property type="entry name" value="SCAN_BOX"/>
    <property type="match status" value="1"/>
</dbReference>
<comment type="caution">
    <text evidence="5">The sequence shown here is derived from an EMBL/GenBank/DDBJ whole genome shotgun (WGS) entry which is preliminary data.</text>
</comment>
<dbReference type="Gene3D" id="3.30.70.270">
    <property type="match status" value="1"/>
</dbReference>
<accession>A0ABD1K987</accession>
<feature type="domain" description="SCAN box" evidence="4">
    <location>
        <begin position="28"/>
        <end position="106"/>
    </location>
</feature>
<evidence type="ECO:0000313" key="5">
    <source>
        <dbReference type="EMBL" id="KAL2095611.1"/>
    </source>
</evidence>
<evidence type="ECO:0000256" key="1">
    <source>
        <dbReference type="ARBA" id="ARBA00010879"/>
    </source>
</evidence>
<comment type="similarity">
    <text evidence="1">Belongs to the beta type-B retroviral polymerase family. HERV class-II K(HML-2) pol subfamily.</text>
</comment>
<dbReference type="Proteomes" id="UP001591681">
    <property type="component" value="Unassembled WGS sequence"/>
</dbReference>
<dbReference type="GO" id="GO:0004523">
    <property type="term" value="F:RNA-DNA hybrid ribonuclease activity"/>
    <property type="evidence" value="ECO:0007669"/>
    <property type="project" value="UniProtKB-EC"/>
</dbReference>
<dbReference type="AlphaFoldDB" id="A0ABD1K987"/>
<dbReference type="InterPro" id="IPR043128">
    <property type="entry name" value="Rev_trsase/Diguanyl_cyclase"/>
</dbReference>
<keyword evidence="6" id="KW-1185">Reference proteome</keyword>
<dbReference type="SMART" id="SM00431">
    <property type="entry name" value="SCAN"/>
    <property type="match status" value="1"/>
</dbReference>